<keyword evidence="2" id="KW-0472">Membrane</keyword>
<feature type="domain" description="Fibronectin type-III" evidence="3">
    <location>
        <begin position="150"/>
        <end position="245"/>
    </location>
</feature>
<dbReference type="InterPro" id="IPR036116">
    <property type="entry name" value="FN3_sf"/>
</dbReference>
<feature type="non-terminal residue" evidence="4">
    <location>
        <position position="489"/>
    </location>
</feature>
<dbReference type="InterPro" id="IPR036179">
    <property type="entry name" value="Ig-like_dom_sf"/>
</dbReference>
<accession>A0AAV2S0V5</accession>
<dbReference type="AlphaFoldDB" id="A0AAV2S0V5"/>
<gene>
    <name evidence="4" type="ORF">MNOR_LOCUS30491</name>
</gene>
<evidence type="ECO:0000313" key="4">
    <source>
        <dbReference type="EMBL" id="CAL4149712.1"/>
    </source>
</evidence>
<dbReference type="Pfam" id="PF00047">
    <property type="entry name" value="ig"/>
    <property type="match status" value="1"/>
</dbReference>
<organism evidence="4 5">
    <name type="scientific">Meganyctiphanes norvegica</name>
    <name type="common">Northern krill</name>
    <name type="synonym">Thysanopoda norvegica</name>
    <dbReference type="NCBI Taxonomy" id="48144"/>
    <lineage>
        <taxon>Eukaryota</taxon>
        <taxon>Metazoa</taxon>
        <taxon>Ecdysozoa</taxon>
        <taxon>Arthropoda</taxon>
        <taxon>Crustacea</taxon>
        <taxon>Multicrustacea</taxon>
        <taxon>Malacostraca</taxon>
        <taxon>Eumalacostraca</taxon>
        <taxon>Eucarida</taxon>
        <taxon>Euphausiacea</taxon>
        <taxon>Euphausiidae</taxon>
        <taxon>Meganyctiphanes</taxon>
    </lineage>
</organism>
<dbReference type="Gene3D" id="2.60.40.10">
    <property type="entry name" value="Immunoglobulins"/>
    <property type="match status" value="3"/>
</dbReference>
<reference evidence="4 5" key="1">
    <citation type="submission" date="2024-05" db="EMBL/GenBank/DDBJ databases">
        <authorList>
            <person name="Wallberg A."/>
        </authorList>
    </citation>
    <scope>NUCLEOTIDE SEQUENCE [LARGE SCALE GENOMIC DNA]</scope>
</reference>
<dbReference type="SUPFAM" id="SSF48726">
    <property type="entry name" value="Immunoglobulin"/>
    <property type="match status" value="2"/>
</dbReference>
<feature type="transmembrane region" description="Helical" evidence="2">
    <location>
        <begin position="260"/>
        <end position="288"/>
    </location>
</feature>
<comment type="caution">
    <text evidence="4">The sequence shown here is derived from an EMBL/GenBank/DDBJ whole genome shotgun (WGS) entry which is preliminary data.</text>
</comment>
<sequence length="489" mass="52418">MGHNLSNGVIQSNQSLVLQRVTRASSGLYTCQAANMEGTATSSALYLNVKYLPLCAPGQQLVYGSGRQEAVNITCNVEAYPVPTHFKWSFNTSTEMIDLQSTRPDTGRTQSTLSYTPRTHLDFGSLLCWAVNDVGQQRQPCHFHIVPAAVPEPVGGCNVSHNASAQGVVEVGCQAGWGGGLAQTFTLEIRATPGGRVLAQLRDHVEPHFTVKGLAPGTQYSLAVVAHNSQGPSTTTSFTYVTPIDVAEKQTSAAVTKGHLLFVSPILGILLGIAVALVICSVVLFIIFRGRNSGKRTPTHNDKHTKIMYDKAETDMKNSEDGGFTKKDVGPDIILVKPDNKIMAEEKELLQHYITARDASFYINPGSLLNNSMPGIGEEDALLQESHYRPNLMTSTPLRQPFLAPLASCDSLGTTVGRRSPAQSSIASSHCSSSLVSSGSHQGSSSTVALHPNYCTGELSHQDLGRTPLVTPRMTPRVTPRATPSPSIT</sequence>
<dbReference type="PROSITE" id="PS50853">
    <property type="entry name" value="FN3"/>
    <property type="match status" value="1"/>
</dbReference>
<dbReference type="SUPFAM" id="SSF49265">
    <property type="entry name" value="Fibronectin type III"/>
    <property type="match status" value="1"/>
</dbReference>
<evidence type="ECO:0000313" key="5">
    <source>
        <dbReference type="Proteomes" id="UP001497623"/>
    </source>
</evidence>
<dbReference type="EMBL" id="CAXKWB010037362">
    <property type="protein sequence ID" value="CAL4149712.1"/>
    <property type="molecule type" value="Genomic_DNA"/>
</dbReference>
<dbReference type="InterPro" id="IPR013783">
    <property type="entry name" value="Ig-like_fold"/>
</dbReference>
<name>A0AAV2S0V5_MEGNR</name>
<protein>
    <recommendedName>
        <fullName evidence="3">Fibronectin type-III domain-containing protein</fullName>
    </recommendedName>
</protein>
<dbReference type="CDD" id="cd00063">
    <property type="entry name" value="FN3"/>
    <property type="match status" value="1"/>
</dbReference>
<dbReference type="Proteomes" id="UP001497623">
    <property type="component" value="Unassembled WGS sequence"/>
</dbReference>
<evidence type="ECO:0000256" key="2">
    <source>
        <dbReference type="SAM" id="Phobius"/>
    </source>
</evidence>
<dbReference type="InterPro" id="IPR003961">
    <property type="entry name" value="FN3_dom"/>
</dbReference>
<evidence type="ECO:0000259" key="3">
    <source>
        <dbReference type="PROSITE" id="PS50853"/>
    </source>
</evidence>
<keyword evidence="2" id="KW-0812">Transmembrane</keyword>
<keyword evidence="5" id="KW-1185">Reference proteome</keyword>
<dbReference type="InterPro" id="IPR013151">
    <property type="entry name" value="Immunoglobulin_dom"/>
</dbReference>
<dbReference type="CDD" id="cd00096">
    <property type="entry name" value="Ig"/>
    <property type="match status" value="1"/>
</dbReference>
<dbReference type="PANTHER" id="PTHR23278">
    <property type="entry name" value="SIDESTEP PROTEIN"/>
    <property type="match status" value="1"/>
</dbReference>
<keyword evidence="2" id="KW-1133">Transmembrane helix</keyword>
<dbReference type="PANTHER" id="PTHR23278:SF19">
    <property type="entry name" value="OBSCURIN"/>
    <property type="match status" value="1"/>
</dbReference>
<feature type="region of interest" description="Disordered" evidence="1">
    <location>
        <begin position="459"/>
        <end position="489"/>
    </location>
</feature>
<proteinExistence type="predicted"/>
<evidence type="ECO:0000256" key="1">
    <source>
        <dbReference type="SAM" id="MobiDB-lite"/>
    </source>
</evidence>